<name>A0ABV9DM46_9BACI</name>
<proteinExistence type="predicted"/>
<keyword evidence="2" id="KW-1185">Reference proteome</keyword>
<dbReference type="RefSeq" id="WP_390296747.1">
    <property type="nucleotide sequence ID" value="NZ_JBHSFU010000007.1"/>
</dbReference>
<evidence type="ECO:0000313" key="2">
    <source>
        <dbReference type="Proteomes" id="UP001595989"/>
    </source>
</evidence>
<organism evidence="1 2">
    <name type="scientific">Virgibacillus kekensis</name>
    <dbReference type="NCBI Taxonomy" id="202261"/>
    <lineage>
        <taxon>Bacteria</taxon>
        <taxon>Bacillati</taxon>
        <taxon>Bacillota</taxon>
        <taxon>Bacilli</taxon>
        <taxon>Bacillales</taxon>
        <taxon>Bacillaceae</taxon>
        <taxon>Virgibacillus</taxon>
    </lineage>
</organism>
<reference evidence="2" key="1">
    <citation type="journal article" date="2019" name="Int. J. Syst. Evol. Microbiol.">
        <title>The Global Catalogue of Microorganisms (GCM) 10K type strain sequencing project: providing services to taxonomists for standard genome sequencing and annotation.</title>
        <authorList>
            <consortium name="The Broad Institute Genomics Platform"/>
            <consortium name="The Broad Institute Genome Sequencing Center for Infectious Disease"/>
            <person name="Wu L."/>
            <person name="Ma J."/>
        </authorList>
    </citation>
    <scope>NUCLEOTIDE SEQUENCE [LARGE SCALE GENOMIC DNA]</scope>
    <source>
        <strain evidence="2">CGMCC 4.7426</strain>
    </source>
</reference>
<dbReference type="Proteomes" id="UP001595989">
    <property type="component" value="Unassembled WGS sequence"/>
</dbReference>
<protein>
    <submittedName>
        <fullName evidence="1">Uncharacterized protein</fullName>
    </submittedName>
</protein>
<evidence type="ECO:0000313" key="1">
    <source>
        <dbReference type="EMBL" id="MFC4559163.1"/>
    </source>
</evidence>
<gene>
    <name evidence="1" type="ORF">ACFO3D_13270</name>
</gene>
<sequence length="50" mass="5880">MEKATEGQVIEGKFRALNNRFFIPFATKMTDYRGNIDHIKIDYKTVEDVK</sequence>
<accession>A0ABV9DM46</accession>
<dbReference type="EMBL" id="JBHSFU010000007">
    <property type="protein sequence ID" value="MFC4559163.1"/>
    <property type="molecule type" value="Genomic_DNA"/>
</dbReference>
<comment type="caution">
    <text evidence="1">The sequence shown here is derived from an EMBL/GenBank/DDBJ whole genome shotgun (WGS) entry which is preliminary data.</text>
</comment>